<feature type="compositionally biased region" description="Basic and acidic residues" evidence="1">
    <location>
        <begin position="59"/>
        <end position="69"/>
    </location>
</feature>
<evidence type="ECO:0000313" key="2">
    <source>
        <dbReference type="EMBL" id="NJP33689.1"/>
    </source>
</evidence>
<evidence type="ECO:0008006" key="4">
    <source>
        <dbReference type="Google" id="ProtNLM"/>
    </source>
</evidence>
<name>A0ABX0Z9N5_9ACTN</name>
<dbReference type="Proteomes" id="UP000783871">
    <property type="component" value="Unassembled WGS sequence"/>
</dbReference>
<keyword evidence="3" id="KW-1185">Reference proteome</keyword>
<protein>
    <recommendedName>
        <fullName evidence="4">Lsr2 protein</fullName>
    </recommendedName>
</protein>
<comment type="caution">
    <text evidence="2">The sequence shown here is derived from an EMBL/GenBank/DDBJ whole genome shotgun (WGS) entry which is preliminary data.</text>
</comment>
<evidence type="ECO:0000256" key="1">
    <source>
        <dbReference type="SAM" id="MobiDB-lite"/>
    </source>
</evidence>
<proteinExistence type="predicted"/>
<dbReference type="RefSeq" id="WP_168002061.1">
    <property type="nucleotide sequence ID" value="NZ_JAATEO010000018.1"/>
</dbReference>
<feature type="region of interest" description="Disordered" evidence="1">
    <location>
        <begin position="42"/>
        <end position="85"/>
    </location>
</feature>
<dbReference type="EMBL" id="JAATEO010000018">
    <property type="protein sequence ID" value="NJP33689.1"/>
    <property type="molecule type" value="Genomic_DNA"/>
</dbReference>
<accession>A0ABX0Z9N5</accession>
<evidence type="ECO:0000313" key="3">
    <source>
        <dbReference type="Proteomes" id="UP000783871"/>
    </source>
</evidence>
<reference evidence="2 3" key="1">
    <citation type="submission" date="2020-03" db="EMBL/GenBank/DDBJ databases">
        <title>WGS of actinomycetes isolated from Thailand.</title>
        <authorList>
            <person name="Thawai C."/>
        </authorList>
    </citation>
    <scope>NUCLEOTIDE SEQUENCE [LARGE SCALE GENOMIC DNA]</scope>
    <source>
        <strain evidence="2 3">HSS6-12</strain>
    </source>
</reference>
<sequence>MVAVRILTSISGLEFSWHPGEEIDLPEDEAAKWCDNVRACYVDRPGGPVETTDRPGPQRTDKPARETTERPAPPPRSGPGSGDRAWRTYAAAVDVVVPAEAKREQVWQLLQDAGVPVDADPESPDE</sequence>
<gene>
    <name evidence="2" type="ORF">HCJ94_17295</name>
</gene>
<organism evidence="2 3">
    <name type="scientific">Micromonospora thermarum</name>
    <dbReference type="NCBI Taxonomy" id="2720024"/>
    <lineage>
        <taxon>Bacteria</taxon>
        <taxon>Bacillati</taxon>
        <taxon>Actinomycetota</taxon>
        <taxon>Actinomycetes</taxon>
        <taxon>Micromonosporales</taxon>
        <taxon>Micromonosporaceae</taxon>
        <taxon>Micromonospora</taxon>
    </lineage>
</organism>